<evidence type="ECO:0000313" key="4">
    <source>
        <dbReference type="EMBL" id="MCW3160150.1"/>
    </source>
</evidence>
<reference evidence="4" key="1">
    <citation type="submission" date="2022-10" db="EMBL/GenBank/DDBJ databases">
        <title>Chryseobacterium babae sp. nov. isolated from the gut of the beetle Oryctes rhinoceros, and Chryseobacterium kimseyorum sp. nov., isolated from a stick insect rearing cage.</title>
        <authorList>
            <person name="Shelomi M."/>
            <person name="Han C.-J."/>
            <person name="Chen W.-M."/>
            <person name="Chen H.-K."/>
            <person name="Liaw S.-J."/>
            <person name="Muhle E."/>
            <person name="Clermont D."/>
        </authorList>
    </citation>
    <scope>NUCLEOTIDE SEQUENCE</scope>
    <source>
        <strain evidence="4">WLa1L2M3</strain>
    </source>
</reference>
<dbReference type="RefSeq" id="WP_264742110.1">
    <property type="nucleotide sequence ID" value="NZ_JAPDHV010000001.1"/>
</dbReference>
<evidence type="ECO:0000256" key="1">
    <source>
        <dbReference type="ARBA" id="ARBA00022516"/>
    </source>
</evidence>
<evidence type="ECO:0000256" key="2">
    <source>
        <dbReference type="ARBA" id="ARBA00022801"/>
    </source>
</evidence>
<keyword evidence="2" id="KW-0378">Hydrolase</keyword>
<comment type="caution">
    <text evidence="4">The sequence shown here is derived from an EMBL/GenBank/DDBJ whole genome shotgun (WGS) entry which is preliminary data.</text>
</comment>
<organism evidence="4 5">
    <name type="scientific">Chryseobacterium oryctis</name>
    <dbReference type="NCBI Taxonomy" id="2952618"/>
    <lineage>
        <taxon>Bacteria</taxon>
        <taxon>Pseudomonadati</taxon>
        <taxon>Bacteroidota</taxon>
        <taxon>Flavobacteriia</taxon>
        <taxon>Flavobacteriales</taxon>
        <taxon>Weeksellaceae</taxon>
        <taxon>Chryseobacterium group</taxon>
        <taxon>Chryseobacterium</taxon>
    </lineage>
</organism>
<evidence type="ECO:0000256" key="3">
    <source>
        <dbReference type="ARBA" id="ARBA00023098"/>
    </source>
</evidence>
<keyword evidence="5" id="KW-1185">Reference proteome</keyword>
<dbReference type="EMBL" id="JAPDHV010000001">
    <property type="protein sequence ID" value="MCW3160150.1"/>
    <property type="molecule type" value="Genomic_DNA"/>
</dbReference>
<evidence type="ECO:0000313" key="5">
    <source>
        <dbReference type="Proteomes" id="UP001163719"/>
    </source>
</evidence>
<keyword evidence="3" id="KW-0443">Lipid metabolism</keyword>
<sequence>MNYLAHSFLTFTDGQIVGQFLEDFIRNKDRFSFPKDIQDGITLHRAIDTFTDSHPAIHEAKKVFAPLVRLYAGAFVDVAMDYFVANDFSLNSSESWKAHSLHVYKVLNENKKWFPENFKIMLKKMEEDDWLYNYREDWGIQFSMKNVLNKAKYLEKEIPVFEAFLQNKDFLQKCYDDFFPDLLEHTKGINILLQLEN</sequence>
<proteinExistence type="predicted"/>
<gene>
    <name evidence="4" type="ORF">OH806_02550</name>
</gene>
<name>A0ABT3HKH7_9FLAO</name>
<dbReference type="Proteomes" id="UP001163719">
    <property type="component" value="Unassembled WGS sequence"/>
</dbReference>
<dbReference type="Pfam" id="PF04336">
    <property type="entry name" value="ACP_PD"/>
    <property type="match status" value="1"/>
</dbReference>
<dbReference type="PANTHER" id="PTHR38764:SF1">
    <property type="entry name" value="ACYL CARRIER PROTEIN PHOSPHODIESTERASE"/>
    <property type="match status" value="1"/>
</dbReference>
<dbReference type="PANTHER" id="PTHR38764">
    <property type="entry name" value="ACYL CARRIER PROTEIN PHOSPHODIESTERASE"/>
    <property type="match status" value="1"/>
</dbReference>
<accession>A0ABT3HKH7</accession>
<dbReference type="InterPro" id="IPR007431">
    <property type="entry name" value="ACP_PD"/>
</dbReference>
<keyword evidence="1" id="KW-0444">Lipid biosynthesis</keyword>
<protein>
    <submittedName>
        <fullName evidence="4">ACP phosphodiesterase</fullName>
    </submittedName>
</protein>